<dbReference type="AlphaFoldDB" id="A0A3F2ZRG5"/>
<organism evidence="1 2">
    <name type="scientific">Clostridium botulinum (strain 657 / Type Ba4)</name>
    <dbReference type="NCBI Taxonomy" id="515621"/>
    <lineage>
        <taxon>Bacteria</taxon>
        <taxon>Bacillati</taxon>
        <taxon>Bacillota</taxon>
        <taxon>Clostridia</taxon>
        <taxon>Eubacteriales</taxon>
        <taxon>Clostridiaceae</taxon>
        <taxon>Clostridium</taxon>
    </lineage>
</organism>
<proteinExistence type="predicted"/>
<gene>
    <name evidence="1" type="ordered locus">CLJ_B1880</name>
</gene>
<reference evidence="1 2" key="1">
    <citation type="journal article" date="2007" name="PLoS ONE">
        <title>Analysis of the neurotoxin complex genes in Clostridium botulinum A1-A4 and B1 strains: BoNT/A3, /Ba4 and /B1 clusters are located within plasmids.</title>
        <authorList>
            <person name="Smith T.J."/>
            <person name="Hill K.K."/>
            <person name="Foley B.T."/>
            <person name="Detter J.C."/>
            <person name="Munk A.C."/>
            <person name="Bruce D.C."/>
            <person name="Doggett N.A."/>
            <person name="Smith L.A."/>
            <person name="Marks J.D."/>
            <person name="Xie G."/>
            <person name="Brettin T.S."/>
        </authorList>
    </citation>
    <scope>NUCLEOTIDE SEQUENCE [LARGE SCALE GENOMIC DNA]</scope>
    <source>
        <strain evidence="2">657 / Type Ba4</strain>
    </source>
</reference>
<accession>A0A3F2ZRG5</accession>
<dbReference type="KEGG" id="cbi:CLJ_B1880"/>
<sequence length="104" mass="12613">MIEINLELYEFLKEHETHLYHNEDELEKVEAITFVDFDELTEFQKAVGTEYFEPENQIEVFLVNGYICIQLNDIFEYQGNCIKDYKNCFEEDYDDFKSILEEEE</sequence>
<name>A0A3F2ZRG5_CLOB6</name>
<reference evidence="2" key="2">
    <citation type="submission" date="2008-05" db="EMBL/GenBank/DDBJ databases">
        <title>Genome sequence of Clostridium botulinum Ba4 strain 657.</title>
        <authorList>
            <person name="Shrivastava S."/>
            <person name="Brown J.L."/>
            <person name="Bruce D."/>
            <person name="Detter C."/>
            <person name="Munk C."/>
            <person name="Smith L.A."/>
            <person name="Smith T.J."/>
            <person name="Sutton G."/>
            <person name="Brettin T.S."/>
        </authorList>
    </citation>
    <scope>NUCLEOTIDE SEQUENCE [LARGE SCALE GENOMIC DNA]</scope>
    <source>
        <strain evidence="2">657 / Type Ba4</strain>
    </source>
</reference>
<dbReference type="RefSeq" id="WP_012720656.1">
    <property type="nucleotide sequence ID" value="NC_012658.1"/>
</dbReference>
<protein>
    <submittedName>
        <fullName evidence="1">Uncharacterized protein</fullName>
    </submittedName>
</protein>
<evidence type="ECO:0000313" key="2">
    <source>
        <dbReference type="Proteomes" id="UP000002333"/>
    </source>
</evidence>
<dbReference type="Proteomes" id="UP000002333">
    <property type="component" value="Chromosome"/>
</dbReference>
<evidence type="ECO:0000313" key="1">
    <source>
        <dbReference type="EMBL" id="ACQ52423.1"/>
    </source>
</evidence>
<dbReference type="EMBL" id="CP001083">
    <property type="protein sequence ID" value="ACQ52423.1"/>
    <property type="molecule type" value="Genomic_DNA"/>
</dbReference>